<dbReference type="EMBL" id="AANZ01000028">
    <property type="protein sequence ID" value="EAQ77735.1"/>
    <property type="molecule type" value="Genomic_DNA"/>
</dbReference>
<proteinExistence type="predicted"/>
<dbReference type="Proteomes" id="UP000004358">
    <property type="component" value="Unassembled WGS sequence"/>
</dbReference>
<dbReference type="STRING" id="314230.DSM3645_25237"/>
<evidence type="ECO:0000313" key="3">
    <source>
        <dbReference type="Proteomes" id="UP000004358"/>
    </source>
</evidence>
<feature type="compositionally biased region" description="Polar residues" evidence="1">
    <location>
        <begin position="61"/>
        <end position="78"/>
    </location>
</feature>
<accession>A4A0B5</accession>
<reference evidence="2 3" key="1">
    <citation type="submission" date="2006-02" db="EMBL/GenBank/DDBJ databases">
        <authorList>
            <person name="Amann R."/>
            <person name="Ferriera S."/>
            <person name="Johnson J."/>
            <person name="Kravitz S."/>
            <person name="Halpern A."/>
            <person name="Remington K."/>
            <person name="Beeson K."/>
            <person name="Tran B."/>
            <person name="Rogers Y.-H."/>
            <person name="Friedman R."/>
            <person name="Venter J.C."/>
        </authorList>
    </citation>
    <scope>NUCLEOTIDE SEQUENCE [LARGE SCALE GENOMIC DNA]</scope>
    <source>
        <strain evidence="2 3">DSM 3645</strain>
    </source>
</reference>
<organism evidence="2 3">
    <name type="scientific">Blastopirellula marina DSM 3645</name>
    <dbReference type="NCBI Taxonomy" id="314230"/>
    <lineage>
        <taxon>Bacteria</taxon>
        <taxon>Pseudomonadati</taxon>
        <taxon>Planctomycetota</taxon>
        <taxon>Planctomycetia</taxon>
        <taxon>Pirellulales</taxon>
        <taxon>Pirellulaceae</taxon>
        <taxon>Blastopirellula</taxon>
    </lineage>
</organism>
<name>A4A0B5_9BACT</name>
<feature type="region of interest" description="Disordered" evidence="1">
    <location>
        <begin position="50"/>
        <end position="78"/>
    </location>
</feature>
<protein>
    <submittedName>
        <fullName evidence="2">Uncharacterized protein</fullName>
    </submittedName>
</protein>
<dbReference type="AlphaFoldDB" id="A4A0B5"/>
<evidence type="ECO:0000256" key="1">
    <source>
        <dbReference type="SAM" id="MobiDB-lite"/>
    </source>
</evidence>
<comment type="caution">
    <text evidence="2">The sequence shown here is derived from an EMBL/GenBank/DDBJ whole genome shotgun (WGS) entry which is preliminary data.</text>
</comment>
<evidence type="ECO:0000313" key="2">
    <source>
        <dbReference type="EMBL" id="EAQ77735.1"/>
    </source>
</evidence>
<dbReference type="HOGENOM" id="CLU_2614955_0_0_0"/>
<sequence>MQIISKRLFACRLAGRIVNDRFRRLLRRVVLDRLVDDLVMIGVATLNRRRDTGEERPKQFSHGSPHSLTRQMNSQAFC</sequence>
<gene>
    <name evidence="2" type="ORF">DSM3645_25237</name>
</gene>